<dbReference type="RefSeq" id="WP_084658089.1">
    <property type="nucleotide sequence ID" value="NZ_FPKR01000002.1"/>
</dbReference>
<dbReference type="Proteomes" id="UP000186513">
    <property type="component" value="Unassembled WGS sequence"/>
</dbReference>
<dbReference type="PANTHER" id="PTHR43156:SF9">
    <property type="entry name" value="HAMP DOMAIN-CONTAINING PROTEIN"/>
    <property type="match status" value="1"/>
</dbReference>
<name>A0A1K2H680_9NEIS</name>
<evidence type="ECO:0000313" key="4">
    <source>
        <dbReference type="Proteomes" id="UP000186513"/>
    </source>
</evidence>
<proteinExistence type="predicted"/>
<organism evidence="3 4">
    <name type="scientific">Chitinimonas taiwanensis DSM 18899</name>
    <dbReference type="NCBI Taxonomy" id="1121279"/>
    <lineage>
        <taxon>Bacteria</taxon>
        <taxon>Pseudomonadati</taxon>
        <taxon>Pseudomonadota</taxon>
        <taxon>Betaproteobacteria</taxon>
        <taxon>Neisseriales</taxon>
        <taxon>Chitinibacteraceae</taxon>
        <taxon>Chitinimonas</taxon>
    </lineage>
</organism>
<evidence type="ECO:0000256" key="1">
    <source>
        <dbReference type="ARBA" id="ARBA00022801"/>
    </source>
</evidence>
<accession>A0A1K2H680</accession>
<gene>
    <name evidence="3" type="ORF">SAMN02745887_00462</name>
</gene>
<keyword evidence="1" id="KW-0378">Hydrolase</keyword>
<reference evidence="3 4" key="1">
    <citation type="submission" date="2016-11" db="EMBL/GenBank/DDBJ databases">
        <authorList>
            <person name="Jaros S."/>
            <person name="Januszkiewicz K."/>
            <person name="Wedrychowicz H."/>
        </authorList>
    </citation>
    <scope>NUCLEOTIDE SEQUENCE [LARGE SCALE GENOMIC DNA]</scope>
    <source>
        <strain evidence="3 4">DSM 18899</strain>
    </source>
</reference>
<dbReference type="InterPro" id="IPR001932">
    <property type="entry name" value="PPM-type_phosphatase-like_dom"/>
</dbReference>
<dbReference type="GO" id="GO:0016791">
    <property type="term" value="F:phosphatase activity"/>
    <property type="evidence" value="ECO:0007669"/>
    <property type="project" value="TreeGrafter"/>
</dbReference>
<feature type="domain" description="PPM-type phosphatase" evidence="2">
    <location>
        <begin position="182"/>
        <end position="410"/>
    </location>
</feature>
<sequence>MDLPSIDYFKRQTIHRQPYAGGISTLITPVALETSNFEVLRRFALDRDLVSLPVVSGGKPVGLIYRNTFMSEMSAPQAQALYGPQSCVAFMNSDPLIVDEKLNLEVLSFRVVDRGEQTLAAGFIVTRQGEYAGVGSCLRLMRMIADLQAEKNRQIRHSIEYAGVIQQALMRAARDTLAETLRDSELVWEPRDVVGGDFYHFERFEDGWFGVIADCTGHGVPGAFMTLITSSLLAQAIEHGDRRNPGAIVAALNRAIKRLLGQIAPQGGFGHSDDGLDGAFMWFDSQAHTLTYAAAKTPLFVLAPDGEDFSQVDGDRMGVGYIDTPMDYLWQNRLVSAPEGTLMFVTTDGLIDQIGGPKQTAFGKRRIRESILSQRHERADVISMSVLNAYSLWQADQPRRDDLTFLCFRP</sequence>
<dbReference type="InterPro" id="IPR036457">
    <property type="entry name" value="PPM-type-like_dom_sf"/>
</dbReference>
<dbReference type="STRING" id="1121279.SAMN02745887_00462"/>
<dbReference type="InterPro" id="IPR052016">
    <property type="entry name" value="Bact_Sigma-Reg"/>
</dbReference>
<protein>
    <submittedName>
        <fullName evidence="3">Serine phosphatase RsbU, regulator of sigma subunit</fullName>
    </submittedName>
</protein>
<evidence type="ECO:0000313" key="3">
    <source>
        <dbReference type="EMBL" id="SFZ71814.1"/>
    </source>
</evidence>
<dbReference type="SMART" id="SM00331">
    <property type="entry name" value="PP2C_SIG"/>
    <property type="match status" value="1"/>
</dbReference>
<dbReference type="PANTHER" id="PTHR43156">
    <property type="entry name" value="STAGE II SPORULATION PROTEIN E-RELATED"/>
    <property type="match status" value="1"/>
</dbReference>
<dbReference type="Pfam" id="PF07228">
    <property type="entry name" value="SpoIIE"/>
    <property type="match status" value="1"/>
</dbReference>
<evidence type="ECO:0000259" key="2">
    <source>
        <dbReference type="SMART" id="SM00331"/>
    </source>
</evidence>
<dbReference type="Gene3D" id="3.60.40.10">
    <property type="entry name" value="PPM-type phosphatase domain"/>
    <property type="match status" value="1"/>
</dbReference>
<dbReference type="EMBL" id="FPKR01000002">
    <property type="protein sequence ID" value="SFZ71814.1"/>
    <property type="molecule type" value="Genomic_DNA"/>
</dbReference>
<dbReference type="AlphaFoldDB" id="A0A1K2H680"/>
<keyword evidence="4" id="KW-1185">Reference proteome</keyword>